<dbReference type="PROSITE" id="PS51318">
    <property type="entry name" value="TAT"/>
    <property type="match status" value="1"/>
</dbReference>
<dbReference type="InterPro" id="IPR006311">
    <property type="entry name" value="TAT_signal"/>
</dbReference>
<dbReference type="EMBL" id="JACHIF010000003">
    <property type="protein sequence ID" value="MBB5037660.1"/>
    <property type="molecule type" value="Genomic_DNA"/>
</dbReference>
<reference evidence="3 4" key="1">
    <citation type="submission" date="2020-08" db="EMBL/GenBank/DDBJ databases">
        <title>Genomic Encyclopedia of Type Strains, Phase IV (KMG-IV): sequencing the most valuable type-strain genomes for metagenomic binning, comparative biology and taxonomic classification.</title>
        <authorList>
            <person name="Goeker M."/>
        </authorList>
    </citation>
    <scope>NUCLEOTIDE SEQUENCE [LARGE SCALE GENOMIC DNA]</scope>
    <source>
        <strain evidence="3 4">DSM 12251</strain>
    </source>
</reference>
<evidence type="ECO:0000259" key="2">
    <source>
        <dbReference type="Pfam" id="PF19051"/>
    </source>
</evidence>
<dbReference type="InterPro" id="IPR036291">
    <property type="entry name" value="NAD(P)-bd_dom_sf"/>
</dbReference>
<dbReference type="InterPro" id="IPR050463">
    <property type="entry name" value="Gfo/Idh/MocA_oxidrdct_glycsds"/>
</dbReference>
<name>A0A7W7YK19_9BACT</name>
<evidence type="ECO:0000313" key="4">
    <source>
        <dbReference type="Proteomes" id="UP000534294"/>
    </source>
</evidence>
<proteinExistence type="predicted"/>
<dbReference type="InterPro" id="IPR000683">
    <property type="entry name" value="Gfo/Idh/MocA-like_OxRdtase_N"/>
</dbReference>
<dbReference type="Proteomes" id="UP000534294">
    <property type="component" value="Unassembled WGS sequence"/>
</dbReference>
<protein>
    <submittedName>
        <fullName evidence="3">Putative dehydrogenase</fullName>
    </submittedName>
</protein>
<gene>
    <name evidence="3" type="ORF">HNQ64_001909</name>
</gene>
<keyword evidence="4" id="KW-1185">Reference proteome</keyword>
<sequence>MPVSRRTFFKNTSLAAASVAFPAVVKSANPNSKLQVVSVGANGMAFSDIKNIGAHAAVKYVGFCDIDSTRFDQVDKAFPGTPHFADFREMYAQLGDKFDAVSVGTPDHMHAKASIDALRLKKHVYCQKPLAHTVWESRQMRLEAEKAGVTTQMGNQIHSAIEYRLGTRLLKEGAIGKIKEVYSWVAVTGNERNKRLEPLPGSAVPKNVNWDLWIGCAPMREYAACYHPFIWRDWQDFGGGAMGDFGCHILDPVFTALDLNAPLTVTARNSGINQHIWPTSEEVEFVFPGNELTADKTLKVTWSDGGLRPDRKLAKMPDNLELPKSGSLFIGETGNMVLGHVAGPRLYPTDKFTTFKYPKEKGLSHWHVWVDACLTNSKTSDGFHYAGPLSEAVQLGNVATRFCPGPIDSRTGDPLEPKILEWDAANLSFKNFPEANKLLTKTYREGWAI</sequence>
<dbReference type="Gene3D" id="3.40.50.720">
    <property type="entry name" value="NAD(P)-binding Rossmann-like Domain"/>
    <property type="match status" value="1"/>
</dbReference>
<dbReference type="InterPro" id="IPR043906">
    <property type="entry name" value="Gfo/Idh/MocA_OxRdtase_bact_C"/>
</dbReference>
<dbReference type="Pfam" id="PF01408">
    <property type="entry name" value="GFO_IDH_MocA"/>
    <property type="match status" value="1"/>
</dbReference>
<evidence type="ECO:0000259" key="1">
    <source>
        <dbReference type="Pfam" id="PF01408"/>
    </source>
</evidence>
<accession>A0A7W7YK19</accession>
<dbReference type="SUPFAM" id="SSF51735">
    <property type="entry name" value="NAD(P)-binding Rossmann-fold domains"/>
    <property type="match status" value="1"/>
</dbReference>
<dbReference type="PANTHER" id="PTHR43818">
    <property type="entry name" value="BCDNA.GH03377"/>
    <property type="match status" value="1"/>
</dbReference>
<evidence type="ECO:0000313" key="3">
    <source>
        <dbReference type="EMBL" id="MBB5037660.1"/>
    </source>
</evidence>
<comment type="caution">
    <text evidence="3">The sequence shown here is derived from an EMBL/GenBank/DDBJ whole genome shotgun (WGS) entry which is preliminary data.</text>
</comment>
<dbReference type="Pfam" id="PF19051">
    <property type="entry name" value="GFO_IDH_MocA_C2"/>
    <property type="match status" value="1"/>
</dbReference>
<dbReference type="RefSeq" id="WP_184207752.1">
    <property type="nucleotide sequence ID" value="NZ_JACHIF010000003.1"/>
</dbReference>
<organism evidence="3 4">
    <name type="scientific">Prosthecobacter dejongeii</name>
    <dbReference type="NCBI Taxonomy" id="48465"/>
    <lineage>
        <taxon>Bacteria</taxon>
        <taxon>Pseudomonadati</taxon>
        <taxon>Verrucomicrobiota</taxon>
        <taxon>Verrucomicrobiia</taxon>
        <taxon>Verrucomicrobiales</taxon>
        <taxon>Verrucomicrobiaceae</taxon>
        <taxon>Prosthecobacter</taxon>
    </lineage>
</organism>
<dbReference type="GO" id="GO:0000166">
    <property type="term" value="F:nucleotide binding"/>
    <property type="evidence" value="ECO:0007669"/>
    <property type="project" value="InterPro"/>
</dbReference>
<feature type="domain" description="Gfo/Idh/MocA-like oxidoreductase bacterial type C-terminal" evidence="2">
    <location>
        <begin position="199"/>
        <end position="265"/>
    </location>
</feature>
<dbReference type="Gene3D" id="3.30.360.10">
    <property type="entry name" value="Dihydrodipicolinate Reductase, domain 2"/>
    <property type="match status" value="1"/>
</dbReference>
<dbReference type="AlphaFoldDB" id="A0A7W7YK19"/>
<dbReference type="PANTHER" id="PTHR43818:SF10">
    <property type="entry name" value="NADH-DEPENDENT DEHYDROGENASE-RELATED"/>
    <property type="match status" value="1"/>
</dbReference>
<feature type="domain" description="Gfo/Idh/MocA-like oxidoreductase N-terminal" evidence="1">
    <location>
        <begin position="35"/>
        <end position="154"/>
    </location>
</feature>
<dbReference type="SUPFAM" id="SSF55347">
    <property type="entry name" value="Glyceraldehyde-3-phosphate dehydrogenase-like, C-terminal domain"/>
    <property type="match status" value="1"/>
</dbReference>